<protein>
    <submittedName>
        <fullName evidence="4">Uncharacterized protein LOC113512740</fullName>
    </submittedName>
</protein>
<dbReference type="KEGG" id="gmw:113512740"/>
<keyword evidence="1" id="KW-0472">Membrane</keyword>
<accession>A0A6J1WFZ9</accession>
<reference evidence="4" key="1">
    <citation type="submission" date="2025-08" db="UniProtKB">
        <authorList>
            <consortium name="RefSeq"/>
        </authorList>
    </citation>
    <scope>IDENTIFICATION</scope>
    <source>
        <tissue evidence="4">Whole larvae</tissue>
    </source>
</reference>
<dbReference type="OrthoDB" id="7676846at2759"/>
<evidence type="ECO:0000256" key="1">
    <source>
        <dbReference type="SAM" id="Phobius"/>
    </source>
</evidence>
<name>A0A6J1WFZ9_GALME</name>
<dbReference type="RefSeq" id="XP_026752454.1">
    <property type="nucleotide sequence ID" value="XM_026896653.1"/>
</dbReference>
<feature type="chain" id="PRO_5027074197" evidence="2">
    <location>
        <begin position="17"/>
        <end position="199"/>
    </location>
</feature>
<dbReference type="GeneID" id="113512740"/>
<evidence type="ECO:0000313" key="4">
    <source>
        <dbReference type="RefSeq" id="XP_026752454.1"/>
    </source>
</evidence>
<keyword evidence="3" id="KW-1185">Reference proteome</keyword>
<feature type="signal peptide" evidence="2">
    <location>
        <begin position="1"/>
        <end position="16"/>
    </location>
</feature>
<keyword evidence="2" id="KW-0732">Signal</keyword>
<keyword evidence="1" id="KW-0812">Transmembrane</keyword>
<evidence type="ECO:0000313" key="3">
    <source>
        <dbReference type="Proteomes" id="UP001652740"/>
    </source>
</evidence>
<gene>
    <name evidence="4" type="primary">LOC113512740</name>
</gene>
<dbReference type="AlphaFoldDB" id="A0A6J1WFZ9"/>
<dbReference type="InParanoid" id="A0A6J1WFZ9"/>
<evidence type="ECO:0000256" key="2">
    <source>
        <dbReference type="SAM" id="SignalP"/>
    </source>
</evidence>
<proteinExistence type="predicted"/>
<organism evidence="3 4">
    <name type="scientific">Galleria mellonella</name>
    <name type="common">Greater wax moth</name>
    <dbReference type="NCBI Taxonomy" id="7137"/>
    <lineage>
        <taxon>Eukaryota</taxon>
        <taxon>Metazoa</taxon>
        <taxon>Ecdysozoa</taxon>
        <taxon>Arthropoda</taxon>
        <taxon>Hexapoda</taxon>
        <taxon>Insecta</taxon>
        <taxon>Pterygota</taxon>
        <taxon>Neoptera</taxon>
        <taxon>Endopterygota</taxon>
        <taxon>Lepidoptera</taxon>
        <taxon>Glossata</taxon>
        <taxon>Ditrysia</taxon>
        <taxon>Pyraloidea</taxon>
        <taxon>Pyralidae</taxon>
        <taxon>Galleriinae</taxon>
        <taxon>Galleria</taxon>
    </lineage>
</organism>
<feature type="transmembrane region" description="Helical" evidence="1">
    <location>
        <begin position="94"/>
        <end position="119"/>
    </location>
</feature>
<dbReference type="Proteomes" id="UP001652740">
    <property type="component" value="Unplaced"/>
</dbReference>
<sequence length="199" mass="22266">MLQILTLMYALEVARADLGGTDLQFLNELPLEKLLVLKSSLQEFVSDTYQNTSTSTPSYLESFGAQAMAIKAPPIKRTDYEEMSSKKDSKISKIFSMSVTTLAFLAFGGYLLCLIVQAVREKQNYAQTTAAPATFFVSAGIKKRPQQFVSYGRRKRESGRDTSSELVDIPSEQLFSALLQICEGYAKWSERYADSDTLY</sequence>
<keyword evidence="1" id="KW-1133">Transmembrane helix</keyword>